<dbReference type="OrthoDB" id="10435462at2759"/>
<keyword evidence="2" id="KW-1185">Reference proteome</keyword>
<feature type="non-terminal residue" evidence="1">
    <location>
        <position position="134"/>
    </location>
</feature>
<reference evidence="2" key="1">
    <citation type="submission" date="2017-02" db="EMBL/GenBank/DDBJ databases">
        <authorList>
            <person name="Tafer H."/>
            <person name="Lopandic K."/>
        </authorList>
    </citation>
    <scope>NUCLEOTIDE SEQUENCE [LARGE SCALE GENOMIC DNA]</scope>
    <source>
        <strain evidence="2">CBS 366.77</strain>
    </source>
</reference>
<feature type="non-terminal residue" evidence="1">
    <location>
        <position position="1"/>
    </location>
</feature>
<accession>A0A3A2Z391</accession>
<dbReference type="Proteomes" id="UP000266188">
    <property type="component" value="Unassembled WGS sequence"/>
</dbReference>
<comment type="caution">
    <text evidence="1">The sequence shown here is derived from an EMBL/GenBank/DDBJ whole genome shotgun (WGS) entry which is preliminary data.</text>
</comment>
<organism evidence="1 2">
    <name type="scientific">Aspergillus sclerotialis</name>
    <dbReference type="NCBI Taxonomy" id="2070753"/>
    <lineage>
        <taxon>Eukaryota</taxon>
        <taxon>Fungi</taxon>
        <taxon>Dikarya</taxon>
        <taxon>Ascomycota</taxon>
        <taxon>Pezizomycotina</taxon>
        <taxon>Eurotiomycetes</taxon>
        <taxon>Eurotiomycetidae</taxon>
        <taxon>Eurotiales</taxon>
        <taxon>Aspergillaceae</taxon>
        <taxon>Aspergillus</taxon>
        <taxon>Aspergillus subgen. Polypaecilum</taxon>
    </lineage>
</organism>
<sequence length="134" mass="14273">NGPTTAARDIIKNGFPAAAAWPAVAEILTDVVSTLQLAGRWSSANVLCFDILVQGPGDASQRFEFPLGGLTLRCFALPCATSLTTLMTATVQGSLAQTCALRWFLGRFVADDVKRIAATSTWFGDFERARTACS</sequence>
<dbReference type="AlphaFoldDB" id="A0A3A2Z391"/>
<proteinExistence type="predicted"/>
<dbReference type="EMBL" id="MVGC01001368">
    <property type="protein sequence ID" value="RJE17220.1"/>
    <property type="molecule type" value="Genomic_DNA"/>
</dbReference>
<evidence type="ECO:0000313" key="1">
    <source>
        <dbReference type="EMBL" id="RJE17220.1"/>
    </source>
</evidence>
<gene>
    <name evidence="1" type="ORF">PHISCL_10443</name>
</gene>
<evidence type="ECO:0000313" key="2">
    <source>
        <dbReference type="Proteomes" id="UP000266188"/>
    </source>
</evidence>
<protein>
    <submittedName>
        <fullName evidence="1">Uncharacterized protein</fullName>
    </submittedName>
</protein>
<name>A0A3A2Z391_9EURO</name>